<proteinExistence type="predicted"/>
<evidence type="ECO:0000259" key="6">
    <source>
        <dbReference type="Pfam" id="PF08479"/>
    </source>
</evidence>
<reference evidence="7 8" key="1">
    <citation type="journal article" date="2019" name="Environ. Microbiol.">
        <title>Species interactions and distinct microbial communities in high Arctic permafrost affected cryosols are associated with the CH4 and CO2 gas fluxes.</title>
        <authorList>
            <person name="Altshuler I."/>
            <person name="Hamel J."/>
            <person name="Turney S."/>
            <person name="Magnuson E."/>
            <person name="Levesque R."/>
            <person name="Greer C."/>
            <person name="Whyte L.G."/>
        </authorList>
    </citation>
    <scope>NUCLEOTIDE SEQUENCE [LARGE SCALE GENOMIC DNA]</scope>
    <source>
        <strain evidence="7 8">S5.1</strain>
    </source>
</reference>
<keyword evidence="1" id="KW-0472">Membrane</keyword>
<evidence type="ECO:0000256" key="4">
    <source>
        <dbReference type="SAM" id="SignalP"/>
    </source>
</evidence>
<evidence type="ECO:0000256" key="2">
    <source>
        <dbReference type="ARBA" id="ARBA00022692"/>
    </source>
</evidence>
<evidence type="ECO:0000256" key="3">
    <source>
        <dbReference type="ARBA" id="ARBA00023237"/>
    </source>
</evidence>
<feature type="signal peptide" evidence="4">
    <location>
        <begin position="1"/>
        <end position="20"/>
    </location>
</feature>
<feature type="chain" id="PRO_5021438131" evidence="4">
    <location>
        <begin position="21"/>
        <end position="549"/>
    </location>
</feature>
<dbReference type="EMBL" id="RCZK01000002">
    <property type="protein sequence ID" value="TPG14299.1"/>
    <property type="molecule type" value="Genomic_DNA"/>
</dbReference>
<accession>A0A502CQA4</accession>
<evidence type="ECO:0000313" key="7">
    <source>
        <dbReference type="EMBL" id="TPG14299.1"/>
    </source>
</evidence>
<dbReference type="InterPro" id="IPR051544">
    <property type="entry name" value="TPS_OM_transporter"/>
</dbReference>
<gene>
    <name evidence="7" type="ORF">EAH84_02995</name>
</gene>
<keyword evidence="1" id="KW-1134">Transmembrane beta strand</keyword>
<dbReference type="InterPro" id="IPR005565">
    <property type="entry name" value="Hemolysn_activator_HlyB_C"/>
</dbReference>
<dbReference type="GO" id="GO:0008320">
    <property type="term" value="F:protein transmembrane transporter activity"/>
    <property type="evidence" value="ECO:0007669"/>
    <property type="project" value="TreeGrafter"/>
</dbReference>
<dbReference type="Proteomes" id="UP000318413">
    <property type="component" value="Unassembled WGS sequence"/>
</dbReference>
<dbReference type="InterPro" id="IPR013686">
    <property type="entry name" value="Polypept-transport_assoc_ShlB"/>
</dbReference>
<sequence>MTKRLLACVIAAMLIGAPPAAGQRALDRVNPGTIENRETSPVKPAVGPPPTPIIAPRTSTVATGSAAITVGAITLVGLQVLKPSEFADVFETYVGRTLSPGALAGLADAIVDRARARGYPFASAWIEPQTLTAGLLRVRIDEGSVEDIRVSGNDNPAIRRALAPLIGSGPVTLKALERRLLLAGDIDGLWLKRTQFVREQGRGVLLVDVGRDRTKLQVTLANDGTKPIGPIQLQLDGAISQLFAADDSLSTTLITTPLQPSEFAYGRLRYAKRVSRTGTEVSFAGSYSTSHPGSYLNDRDISGKGWSLTGALLQPLLRSRKASVWGQASLSLRQVSQSRRDVLARSDRLSVARVGVYGFSDALGGKLRVNATLSQGLDILGATRHGDPLASRGDAGGTFTTLSMFADWTSPTVGPASVRLSAAGQVASKPLLVSEEVGLGGGSFLRAYDYSERMGDQGYMGSAEVRFDLRDKIGFVLKPQVYAFIDGGRVTNLRDGYGGGTLFSTGGGVRASITRTVQASAEIAVPLSGIRYDSGKANPVFNFRITKSF</sequence>
<dbReference type="Pfam" id="PF08479">
    <property type="entry name" value="POTRA_2"/>
    <property type="match status" value="1"/>
</dbReference>
<name>A0A502CQA4_9SPHN</name>
<dbReference type="GO" id="GO:0098046">
    <property type="term" value="C:type V protein secretion system complex"/>
    <property type="evidence" value="ECO:0007669"/>
    <property type="project" value="TreeGrafter"/>
</dbReference>
<keyword evidence="2" id="KW-0812">Transmembrane</keyword>
<dbReference type="OrthoDB" id="7209508at2"/>
<evidence type="ECO:0000259" key="5">
    <source>
        <dbReference type="Pfam" id="PF03865"/>
    </source>
</evidence>
<protein>
    <submittedName>
        <fullName evidence="7">ShlB/FhaC/HecB family hemolysin secretion/activation protein</fullName>
    </submittedName>
</protein>
<feature type="domain" description="Haemolysin activator HlyB C-terminal" evidence="5">
    <location>
        <begin position="209"/>
        <end position="510"/>
    </location>
</feature>
<keyword evidence="8" id="KW-1185">Reference proteome</keyword>
<comment type="caution">
    <text evidence="7">The sequence shown here is derived from an EMBL/GenBank/DDBJ whole genome shotgun (WGS) entry which is preliminary data.</text>
</comment>
<dbReference type="PANTHER" id="PTHR34597:SF6">
    <property type="entry name" value="BLR6126 PROTEIN"/>
    <property type="match status" value="1"/>
</dbReference>
<dbReference type="PANTHER" id="PTHR34597">
    <property type="entry name" value="SLR1661 PROTEIN"/>
    <property type="match status" value="1"/>
</dbReference>
<dbReference type="Pfam" id="PF03865">
    <property type="entry name" value="ShlB"/>
    <property type="match status" value="1"/>
</dbReference>
<dbReference type="Gene3D" id="3.10.20.310">
    <property type="entry name" value="membrane protein fhac"/>
    <property type="match status" value="1"/>
</dbReference>
<feature type="domain" description="Polypeptide-transport-associated ShlB-type" evidence="6">
    <location>
        <begin position="70"/>
        <end position="143"/>
    </location>
</feature>
<dbReference type="Gene3D" id="2.40.160.50">
    <property type="entry name" value="membrane protein fhac: a member of the omp85/tpsb transporter family"/>
    <property type="match status" value="1"/>
</dbReference>
<dbReference type="AlphaFoldDB" id="A0A502CQA4"/>
<evidence type="ECO:0000313" key="8">
    <source>
        <dbReference type="Proteomes" id="UP000318413"/>
    </source>
</evidence>
<keyword evidence="4" id="KW-0732">Signal</keyword>
<dbReference type="RefSeq" id="WP_140867497.1">
    <property type="nucleotide sequence ID" value="NZ_RCZK01000002.1"/>
</dbReference>
<dbReference type="GO" id="GO:0046819">
    <property type="term" value="P:protein secretion by the type V secretion system"/>
    <property type="evidence" value="ECO:0007669"/>
    <property type="project" value="TreeGrafter"/>
</dbReference>
<organism evidence="7 8">
    <name type="scientific">Sphingomonas oligophenolica</name>
    <dbReference type="NCBI Taxonomy" id="301154"/>
    <lineage>
        <taxon>Bacteria</taxon>
        <taxon>Pseudomonadati</taxon>
        <taxon>Pseudomonadota</taxon>
        <taxon>Alphaproteobacteria</taxon>
        <taxon>Sphingomonadales</taxon>
        <taxon>Sphingomonadaceae</taxon>
        <taxon>Sphingomonas</taxon>
    </lineage>
</organism>
<evidence type="ECO:0000256" key="1">
    <source>
        <dbReference type="ARBA" id="ARBA00022452"/>
    </source>
</evidence>
<keyword evidence="3" id="KW-0998">Cell outer membrane</keyword>